<feature type="transmembrane region" description="Helical" evidence="7">
    <location>
        <begin position="394"/>
        <end position="419"/>
    </location>
</feature>
<name>A0ABS4FRA9_9BACL</name>
<dbReference type="EMBL" id="JAGGKG010000007">
    <property type="protein sequence ID" value="MBP1905112.1"/>
    <property type="molecule type" value="Genomic_DNA"/>
</dbReference>
<evidence type="ECO:0000313" key="8">
    <source>
        <dbReference type="EMBL" id="MBP1905112.1"/>
    </source>
</evidence>
<organism evidence="8 9">
    <name type="scientific">Paenibacillus turicensis</name>
    <dbReference type="NCBI Taxonomy" id="160487"/>
    <lineage>
        <taxon>Bacteria</taxon>
        <taxon>Bacillati</taxon>
        <taxon>Bacillota</taxon>
        <taxon>Bacilli</taxon>
        <taxon>Bacillales</taxon>
        <taxon>Paenibacillaceae</taxon>
        <taxon>Paenibacillus</taxon>
    </lineage>
</organism>
<dbReference type="InterPro" id="IPR011701">
    <property type="entry name" value="MFS"/>
</dbReference>
<keyword evidence="2" id="KW-0813">Transport</keyword>
<gene>
    <name evidence="8" type="ORF">J2Z32_001740</name>
</gene>
<feature type="transmembrane region" description="Helical" evidence="7">
    <location>
        <begin position="268"/>
        <end position="293"/>
    </location>
</feature>
<comment type="caution">
    <text evidence="8">The sequence shown here is derived from an EMBL/GenBank/DDBJ whole genome shotgun (WGS) entry which is preliminary data.</text>
</comment>
<feature type="transmembrane region" description="Helical" evidence="7">
    <location>
        <begin position="299"/>
        <end position="318"/>
    </location>
</feature>
<keyword evidence="4 7" id="KW-0812">Transmembrane</keyword>
<feature type="transmembrane region" description="Helical" evidence="7">
    <location>
        <begin position="55"/>
        <end position="76"/>
    </location>
</feature>
<evidence type="ECO:0000256" key="2">
    <source>
        <dbReference type="ARBA" id="ARBA00022448"/>
    </source>
</evidence>
<keyword evidence="5 7" id="KW-1133">Transmembrane helix</keyword>
<accession>A0ABS4FRA9</accession>
<keyword evidence="3" id="KW-1003">Cell membrane</keyword>
<dbReference type="Proteomes" id="UP001519272">
    <property type="component" value="Unassembled WGS sequence"/>
</dbReference>
<reference evidence="8 9" key="1">
    <citation type="submission" date="2021-03" db="EMBL/GenBank/DDBJ databases">
        <title>Genomic Encyclopedia of Type Strains, Phase IV (KMG-IV): sequencing the most valuable type-strain genomes for metagenomic binning, comparative biology and taxonomic classification.</title>
        <authorList>
            <person name="Goeker M."/>
        </authorList>
    </citation>
    <scope>NUCLEOTIDE SEQUENCE [LARGE SCALE GENOMIC DNA]</scope>
    <source>
        <strain evidence="8 9">DSM 14349</strain>
    </source>
</reference>
<dbReference type="PANTHER" id="PTHR43266">
    <property type="entry name" value="MACROLIDE-EFFLUX PROTEIN"/>
    <property type="match status" value="1"/>
</dbReference>
<evidence type="ECO:0000313" key="9">
    <source>
        <dbReference type="Proteomes" id="UP001519272"/>
    </source>
</evidence>
<feature type="transmembrane region" description="Helical" evidence="7">
    <location>
        <begin position="88"/>
        <end position="114"/>
    </location>
</feature>
<keyword evidence="6 7" id="KW-0472">Membrane</keyword>
<dbReference type="Gene3D" id="1.20.1250.20">
    <property type="entry name" value="MFS general substrate transporter like domains"/>
    <property type="match status" value="1"/>
</dbReference>
<feature type="transmembrane region" description="Helical" evidence="7">
    <location>
        <begin position="425"/>
        <end position="447"/>
    </location>
</feature>
<evidence type="ECO:0000256" key="6">
    <source>
        <dbReference type="ARBA" id="ARBA00023136"/>
    </source>
</evidence>
<comment type="subcellular location">
    <subcellularLocation>
        <location evidence="1">Cell membrane</location>
        <topology evidence="1">Multi-pass membrane protein</topology>
    </subcellularLocation>
</comment>
<feature type="transmembrane region" description="Helical" evidence="7">
    <location>
        <begin position="21"/>
        <end position="43"/>
    </location>
</feature>
<evidence type="ECO:0000256" key="4">
    <source>
        <dbReference type="ARBA" id="ARBA00022692"/>
    </source>
</evidence>
<protein>
    <submittedName>
        <fullName evidence="8">MFS family permease</fullName>
    </submittedName>
</protein>
<feature type="transmembrane region" description="Helical" evidence="7">
    <location>
        <begin position="174"/>
        <end position="191"/>
    </location>
</feature>
<dbReference type="RefSeq" id="WP_210088757.1">
    <property type="nucleotide sequence ID" value="NZ_JAGGKG010000007.1"/>
</dbReference>
<evidence type="ECO:0000256" key="1">
    <source>
        <dbReference type="ARBA" id="ARBA00004651"/>
    </source>
</evidence>
<feature type="transmembrane region" description="Helical" evidence="7">
    <location>
        <begin position="357"/>
        <end position="382"/>
    </location>
</feature>
<dbReference type="InterPro" id="IPR036259">
    <property type="entry name" value="MFS_trans_sf"/>
</dbReference>
<evidence type="ECO:0000256" key="3">
    <source>
        <dbReference type="ARBA" id="ARBA00022475"/>
    </source>
</evidence>
<dbReference type="PANTHER" id="PTHR43266:SF2">
    <property type="entry name" value="MAJOR FACILITATOR SUPERFAMILY (MFS) PROFILE DOMAIN-CONTAINING PROTEIN"/>
    <property type="match status" value="1"/>
</dbReference>
<sequence>MDEKRGYKNRGLLNNQTFRKVFIVYMLTTFGDWFDALAIQVVVGYRWGVSPLMLALIPIAIALPGVLLSSVAGVVADRLSQVKIMRVCNLLTAVLSLTIFLAPNMIWLLCFIAVRAAVSTIYVPAQQALTRVIVRENQILKATSFNGLVNQGSKIAGPLLGGFALLLFSPEWCILFNACVRFVCFLMLFLVKDKQVNETNAHIETRTRAEAEQEVYSQLDPQVNPQAYPEVQLSDHSDALVEPKSSFRLMWREGWTFIFGNKLLRNTLLFGFIGTITIQMIDYQFTSLFRTIAPSQESFLGWMIAASGLGAIGSILMMNKMNKMNTALNYGWRLGTGYILIGISIVGLGMLNVGQSLLFILLLGLVLGIGNGIFFITFSYCLQKETHSKMIGRVFGIQSTLLSMVMLLAPLLGGVLVQLKGAQDIFVALGLLILCIGLLGVVFNTMIWPHHLQREHSNENNQVKEYST</sequence>
<evidence type="ECO:0000256" key="7">
    <source>
        <dbReference type="SAM" id="Phobius"/>
    </source>
</evidence>
<dbReference type="SUPFAM" id="SSF103473">
    <property type="entry name" value="MFS general substrate transporter"/>
    <property type="match status" value="1"/>
</dbReference>
<dbReference type="Pfam" id="PF07690">
    <property type="entry name" value="MFS_1"/>
    <property type="match status" value="1"/>
</dbReference>
<proteinExistence type="predicted"/>
<dbReference type="CDD" id="cd06173">
    <property type="entry name" value="MFS_MefA_like"/>
    <property type="match status" value="1"/>
</dbReference>
<keyword evidence="9" id="KW-1185">Reference proteome</keyword>
<feature type="transmembrane region" description="Helical" evidence="7">
    <location>
        <begin position="330"/>
        <end position="351"/>
    </location>
</feature>
<evidence type="ECO:0000256" key="5">
    <source>
        <dbReference type="ARBA" id="ARBA00022989"/>
    </source>
</evidence>